<sequence>MKSINYLAFIALLWCSCSKENNEPIPATKLTLNELTSRKWALILDIYYPDGVREFKTASLQFSSNKNYLLVKTDLDINGNVVKDWGNFSLDETAGIIKWLDKDTIYSYQMNPIDTTKFDITGVNYVDKVDWILKSREGNRLLFTKKEFTIVLKPE</sequence>
<dbReference type="AlphaFoldDB" id="H8KL09"/>
<organism evidence="1 2">
    <name type="scientific">Solitalea canadensis (strain ATCC 29591 / DSM 3403 / JCM 21819 / LMG 8368 / NBRC 15130 / NCIMB 12057 / USAM 9D)</name>
    <name type="common">Flexibacter canadensis</name>
    <dbReference type="NCBI Taxonomy" id="929556"/>
    <lineage>
        <taxon>Bacteria</taxon>
        <taxon>Pseudomonadati</taxon>
        <taxon>Bacteroidota</taxon>
        <taxon>Sphingobacteriia</taxon>
        <taxon>Sphingobacteriales</taxon>
        <taxon>Sphingobacteriaceae</taxon>
        <taxon>Solitalea</taxon>
    </lineage>
</organism>
<proteinExistence type="predicted"/>
<gene>
    <name evidence="1" type="ordered locus">Solca_3827</name>
</gene>
<dbReference type="STRING" id="929556.Solca_3827"/>
<dbReference type="HOGENOM" id="CLU_1694363_0_0_10"/>
<dbReference type="RefSeq" id="WP_014682049.1">
    <property type="nucleotide sequence ID" value="NC_017770.1"/>
</dbReference>
<evidence type="ECO:0000313" key="2">
    <source>
        <dbReference type="Proteomes" id="UP000007590"/>
    </source>
</evidence>
<evidence type="ECO:0000313" key="1">
    <source>
        <dbReference type="EMBL" id="AFD08826.1"/>
    </source>
</evidence>
<name>H8KL09_SOLCM</name>
<protein>
    <recommendedName>
        <fullName evidence="3">Lipocalin-like domain-containing protein</fullName>
    </recommendedName>
</protein>
<dbReference type="PROSITE" id="PS51257">
    <property type="entry name" value="PROKAR_LIPOPROTEIN"/>
    <property type="match status" value="1"/>
</dbReference>
<accession>H8KL09</accession>
<dbReference type="Proteomes" id="UP000007590">
    <property type="component" value="Chromosome"/>
</dbReference>
<dbReference type="KEGG" id="scn:Solca_3827"/>
<keyword evidence="2" id="KW-1185">Reference proteome</keyword>
<dbReference type="EMBL" id="CP003349">
    <property type="protein sequence ID" value="AFD08826.1"/>
    <property type="molecule type" value="Genomic_DNA"/>
</dbReference>
<reference evidence="1" key="1">
    <citation type="submission" date="2012-02" db="EMBL/GenBank/DDBJ databases">
        <title>The complete genome of Solitalea canadensis DSM 3403.</title>
        <authorList>
            <consortium name="US DOE Joint Genome Institute (JGI-PGF)"/>
            <person name="Lucas S."/>
            <person name="Copeland A."/>
            <person name="Lapidus A."/>
            <person name="Glavina del Rio T."/>
            <person name="Dalin E."/>
            <person name="Tice H."/>
            <person name="Bruce D."/>
            <person name="Goodwin L."/>
            <person name="Pitluck S."/>
            <person name="Peters L."/>
            <person name="Ovchinnikova G."/>
            <person name="Lu M."/>
            <person name="Kyrpides N."/>
            <person name="Mavromatis K."/>
            <person name="Ivanova N."/>
            <person name="Brettin T."/>
            <person name="Detter J.C."/>
            <person name="Han C."/>
            <person name="Larimer F."/>
            <person name="Land M."/>
            <person name="Hauser L."/>
            <person name="Markowitz V."/>
            <person name="Cheng J.-F."/>
            <person name="Hugenholtz P."/>
            <person name="Woyke T."/>
            <person name="Wu D."/>
            <person name="Spring S."/>
            <person name="Schroeder M."/>
            <person name="Kopitz M."/>
            <person name="Brambilla E."/>
            <person name="Klenk H.-P."/>
            <person name="Eisen J.A."/>
        </authorList>
    </citation>
    <scope>NUCLEOTIDE SEQUENCE</scope>
    <source>
        <strain evidence="1">DSM 3403</strain>
    </source>
</reference>
<evidence type="ECO:0008006" key="3">
    <source>
        <dbReference type="Google" id="ProtNLM"/>
    </source>
</evidence>